<keyword evidence="3" id="KW-1185">Reference proteome</keyword>
<dbReference type="OrthoDB" id="1859733at2759"/>
<organism evidence="2 3">
    <name type="scientific">Lophiostoma macrostomum CBS 122681</name>
    <dbReference type="NCBI Taxonomy" id="1314788"/>
    <lineage>
        <taxon>Eukaryota</taxon>
        <taxon>Fungi</taxon>
        <taxon>Dikarya</taxon>
        <taxon>Ascomycota</taxon>
        <taxon>Pezizomycotina</taxon>
        <taxon>Dothideomycetes</taxon>
        <taxon>Pleosporomycetidae</taxon>
        <taxon>Pleosporales</taxon>
        <taxon>Lophiostomataceae</taxon>
        <taxon>Lophiostoma</taxon>
    </lineage>
</organism>
<feature type="chain" id="PRO_5025625114" description="Malate dehydrogenase" evidence="1">
    <location>
        <begin position="21"/>
        <end position="239"/>
    </location>
</feature>
<evidence type="ECO:0000313" key="3">
    <source>
        <dbReference type="Proteomes" id="UP000799324"/>
    </source>
</evidence>
<dbReference type="PANTHER" id="PTHR35567:SF1">
    <property type="entry name" value="CONSERVED FUNGAL PROTEIN (AFU_ORTHOLOGUE AFUA_1G14230)"/>
    <property type="match status" value="1"/>
</dbReference>
<feature type="signal peptide" evidence="1">
    <location>
        <begin position="1"/>
        <end position="20"/>
    </location>
</feature>
<keyword evidence="1" id="KW-0732">Signal</keyword>
<evidence type="ECO:0000313" key="2">
    <source>
        <dbReference type="EMBL" id="KAF2657652.1"/>
    </source>
</evidence>
<reference evidence="2" key="1">
    <citation type="journal article" date="2020" name="Stud. Mycol.">
        <title>101 Dothideomycetes genomes: a test case for predicting lifestyles and emergence of pathogens.</title>
        <authorList>
            <person name="Haridas S."/>
            <person name="Albert R."/>
            <person name="Binder M."/>
            <person name="Bloem J."/>
            <person name="Labutti K."/>
            <person name="Salamov A."/>
            <person name="Andreopoulos B."/>
            <person name="Baker S."/>
            <person name="Barry K."/>
            <person name="Bills G."/>
            <person name="Bluhm B."/>
            <person name="Cannon C."/>
            <person name="Castanera R."/>
            <person name="Culley D."/>
            <person name="Daum C."/>
            <person name="Ezra D."/>
            <person name="Gonzalez J."/>
            <person name="Henrissat B."/>
            <person name="Kuo A."/>
            <person name="Liang C."/>
            <person name="Lipzen A."/>
            <person name="Lutzoni F."/>
            <person name="Magnuson J."/>
            <person name="Mondo S."/>
            <person name="Nolan M."/>
            <person name="Ohm R."/>
            <person name="Pangilinan J."/>
            <person name="Park H.-J."/>
            <person name="Ramirez L."/>
            <person name="Alfaro M."/>
            <person name="Sun H."/>
            <person name="Tritt A."/>
            <person name="Yoshinaga Y."/>
            <person name="Zwiers L.-H."/>
            <person name="Turgeon B."/>
            <person name="Goodwin S."/>
            <person name="Spatafora J."/>
            <person name="Crous P."/>
            <person name="Grigoriev I."/>
        </authorList>
    </citation>
    <scope>NUCLEOTIDE SEQUENCE</scope>
    <source>
        <strain evidence="2">CBS 122681</strain>
    </source>
</reference>
<accession>A0A6A6TDA3</accession>
<evidence type="ECO:0000256" key="1">
    <source>
        <dbReference type="SAM" id="SignalP"/>
    </source>
</evidence>
<evidence type="ECO:0008006" key="4">
    <source>
        <dbReference type="Google" id="ProtNLM"/>
    </source>
</evidence>
<dbReference type="InterPro" id="IPR021851">
    <property type="entry name" value="DUF3455"/>
</dbReference>
<dbReference type="Proteomes" id="UP000799324">
    <property type="component" value="Unassembled WGS sequence"/>
</dbReference>
<dbReference type="PANTHER" id="PTHR35567">
    <property type="entry name" value="MALATE DEHYDROGENASE (AFU_ORTHOLOGUE AFUA_2G13800)"/>
    <property type="match status" value="1"/>
</dbReference>
<name>A0A6A6TDA3_9PLEO</name>
<dbReference type="Pfam" id="PF11937">
    <property type="entry name" value="DUF3455"/>
    <property type="match status" value="1"/>
</dbReference>
<dbReference type="AlphaFoldDB" id="A0A6A6TDA3"/>
<sequence>MIYSYTITLVLALAPTVLFAAPTKFSSIADLISRRSIPAQALKALEDGNCDLDALTLPVAPTPLPAPGAGLKVSHIALGRGTQNYTCTTGAASETPTAVGAIATLYNATCQAVRAPAVLANITTLALSYALPTNEIADHLLSGHHLFTASGAPFFNMDTENAQYGWIQAAKNASSPAPTGCSKGTNGLGSVPWLKLNSTSGDFKEVYRVETAGGVAPKTCEGLTGAFTVEYSSQYWFFK</sequence>
<proteinExistence type="predicted"/>
<gene>
    <name evidence="2" type="ORF">K491DRAFT_703344</name>
</gene>
<protein>
    <recommendedName>
        <fullName evidence="4">Malate dehydrogenase</fullName>
    </recommendedName>
</protein>
<dbReference type="EMBL" id="MU004323">
    <property type="protein sequence ID" value="KAF2657652.1"/>
    <property type="molecule type" value="Genomic_DNA"/>
</dbReference>